<evidence type="ECO:0000259" key="3">
    <source>
        <dbReference type="Pfam" id="PF16370"/>
    </source>
</evidence>
<dbReference type="SUPFAM" id="SSF49464">
    <property type="entry name" value="Carboxypeptidase regulatory domain-like"/>
    <property type="match status" value="1"/>
</dbReference>
<dbReference type="InterPro" id="IPR004843">
    <property type="entry name" value="Calcineurin-like_PHP"/>
</dbReference>
<feature type="signal peptide" evidence="1">
    <location>
        <begin position="1"/>
        <end position="22"/>
    </location>
</feature>
<dbReference type="AlphaFoldDB" id="A0A9D9IGE4"/>
<name>A0A9D9IGE4_9BACT</name>
<dbReference type="PANTHER" id="PTHR43143:SF1">
    <property type="entry name" value="SERINE_THREONINE-PROTEIN PHOSPHATASE CPPED1"/>
    <property type="match status" value="1"/>
</dbReference>
<dbReference type="Proteomes" id="UP000823603">
    <property type="component" value="Unassembled WGS sequence"/>
</dbReference>
<dbReference type="EMBL" id="JADIMB010000106">
    <property type="protein sequence ID" value="MBO8471591.1"/>
    <property type="molecule type" value="Genomic_DNA"/>
</dbReference>
<sequence>MTIIRKSCRIAMVLTVAAALLAGVCGCSGEGPEAGGIMDIEVVSVPSQFKGYYGDEVTLEGTGFEMTDIVLMQSVASEEEFSAPVSGVDGTSVSFRLPEGVASGEYRLYVSRDGAKRLLGRITIVLASGLDVPDKEGCNIKGFVGYNGTPLQGVAVSDGCKVTTTDRDGFYWLASEKKNGYVFVSVPSGYETEVVRTVPQFFTYLRQPADVTEQCDFNLYPRENTRHRVVVFADTHLVDRVSDRSQFQGGFMREMTAYLEQCKSENIPVYCIALGDLSWDTYWESNNYDLSDYLNDIQGLDCAVYSLPGNHDNDPSVSGDDFLAAGPFRRIIGPTDYSFNLGDIHYIMLDNVIYDNPEGPSGSSHSYEVGITAEKLAWLEADLGTVDKSTPVVLCMHVPMHKAPSADGSSSYNFDGAAELEGMLSGYDVNVLTGHTHYNFNVSDGNIREHNIAAVCATWWWTGHKGYAGNHICRDGSVGGYKVFDMDGTGISWRYKCIGKDEDYQFRAYDRNSIKLEKSSECPSAAQDDFAKYAHGYDQASDENIILVNVFDWAEDWSIKIEEDGAGELDVTRVKAYDPLHVISYNMLKLDKGSQMTFPTSNVSHFFRAQAASATSAVRITVTDEEGHEYVQTMERPKSLNYQMD</sequence>
<evidence type="ECO:0000313" key="5">
    <source>
        <dbReference type="EMBL" id="MBO8471591.1"/>
    </source>
</evidence>
<dbReference type="Pfam" id="PF16371">
    <property type="entry name" value="MetallophosN"/>
    <property type="match status" value="1"/>
</dbReference>
<evidence type="ECO:0000259" key="2">
    <source>
        <dbReference type="Pfam" id="PF00149"/>
    </source>
</evidence>
<dbReference type="SUPFAM" id="SSF56300">
    <property type="entry name" value="Metallo-dependent phosphatases"/>
    <property type="match status" value="1"/>
</dbReference>
<dbReference type="PROSITE" id="PS51257">
    <property type="entry name" value="PROKAR_LIPOPROTEIN"/>
    <property type="match status" value="1"/>
</dbReference>
<feature type="chain" id="PRO_5038628968" evidence="1">
    <location>
        <begin position="23"/>
        <end position="645"/>
    </location>
</feature>
<feature type="domain" description="Calcineurin-like phosphoesterase N-terminal" evidence="4">
    <location>
        <begin position="143"/>
        <end position="219"/>
    </location>
</feature>
<dbReference type="Pfam" id="PF00149">
    <property type="entry name" value="Metallophos"/>
    <property type="match status" value="1"/>
</dbReference>
<reference evidence="5" key="1">
    <citation type="submission" date="2020-10" db="EMBL/GenBank/DDBJ databases">
        <authorList>
            <person name="Gilroy R."/>
        </authorList>
    </citation>
    <scope>NUCLEOTIDE SEQUENCE</scope>
    <source>
        <strain evidence="5">B2-22910</strain>
    </source>
</reference>
<organism evidence="5 6">
    <name type="scientific">Candidatus Cryptobacteroides faecavium</name>
    <dbReference type="NCBI Taxonomy" id="2840762"/>
    <lineage>
        <taxon>Bacteria</taxon>
        <taxon>Pseudomonadati</taxon>
        <taxon>Bacteroidota</taxon>
        <taxon>Bacteroidia</taxon>
        <taxon>Bacteroidales</taxon>
        <taxon>Candidatus Cryptobacteroides</taxon>
    </lineage>
</organism>
<feature type="domain" description="Calcineurin-like phosphoesterase C-terminal" evidence="3">
    <location>
        <begin position="449"/>
        <end position="630"/>
    </location>
</feature>
<dbReference type="InterPro" id="IPR008969">
    <property type="entry name" value="CarboxyPept-like_regulatory"/>
</dbReference>
<proteinExistence type="predicted"/>
<gene>
    <name evidence="5" type="ORF">IAB82_07355</name>
</gene>
<dbReference type="Gene3D" id="3.60.21.10">
    <property type="match status" value="1"/>
</dbReference>
<evidence type="ECO:0000313" key="6">
    <source>
        <dbReference type="Proteomes" id="UP000823603"/>
    </source>
</evidence>
<accession>A0A9D9IGE4</accession>
<dbReference type="PANTHER" id="PTHR43143">
    <property type="entry name" value="METALLOPHOSPHOESTERASE, CALCINEURIN SUPERFAMILY"/>
    <property type="match status" value="1"/>
</dbReference>
<dbReference type="Gene3D" id="2.60.40.3920">
    <property type="match status" value="1"/>
</dbReference>
<comment type="caution">
    <text evidence="5">The sequence shown here is derived from an EMBL/GenBank/DDBJ whole genome shotgun (WGS) entry which is preliminary data.</text>
</comment>
<protein>
    <submittedName>
        <fullName evidence="5">Calcineurin-like phosphoesterase C-terminal domain-containing protein</fullName>
    </submittedName>
</protein>
<evidence type="ECO:0000256" key="1">
    <source>
        <dbReference type="SAM" id="SignalP"/>
    </source>
</evidence>
<dbReference type="InterPro" id="IPR032288">
    <property type="entry name" value="Metallophos_C"/>
</dbReference>
<keyword evidence="1" id="KW-0732">Signal</keyword>
<feature type="domain" description="Calcineurin-like phosphoesterase" evidence="2">
    <location>
        <begin position="228"/>
        <end position="438"/>
    </location>
</feature>
<dbReference type="InterPro" id="IPR032285">
    <property type="entry name" value="Metallophos_N"/>
</dbReference>
<reference evidence="5" key="2">
    <citation type="journal article" date="2021" name="PeerJ">
        <title>Extensive microbial diversity within the chicken gut microbiome revealed by metagenomics and culture.</title>
        <authorList>
            <person name="Gilroy R."/>
            <person name="Ravi A."/>
            <person name="Getino M."/>
            <person name="Pursley I."/>
            <person name="Horton D.L."/>
            <person name="Alikhan N.F."/>
            <person name="Baker D."/>
            <person name="Gharbi K."/>
            <person name="Hall N."/>
            <person name="Watson M."/>
            <person name="Adriaenssens E.M."/>
            <person name="Foster-Nyarko E."/>
            <person name="Jarju S."/>
            <person name="Secka A."/>
            <person name="Antonio M."/>
            <person name="Oren A."/>
            <person name="Chaudhuri R.R."/>
            <person name="La Ragione R."/>
            <person name="Hildebrand F."/>
            <person name="Pallen M.J."/>
        </authorList>
    </citation>
    <scope>NUCLEOTIDE SEQUENCE</scope>
    <source>
        <strain evidence="5">B2-22910</strain>
    </source>
</reference>
<dbReference type="InterPro" id="IPR051918">
    <property type="entry name" value="STPP_CPPED1"/>
</dbReference>
<dbReference type="InterPro" id="IPR029052">
    <property type="entry name" value="Metallo-depent_PP-like"/>
</dbReference>
<dbReference type="GO" id="GO:0016787">
    <property type="term" value="F:hydrolase activity"/>
    <property type="evidence" value="ECO:0007669"/>
    <property type="project" value="InterPro"/>
</dbReference>
<dbReference type="Pfam" id="PF16370">
    <property type="entry name" value="MetallophosC"/>
    <property type="match status" value="1"/>
</dbReference>
<evidence type="ECO:0000259" key="4">
    <source>
        <dbReference type="Pfam" id="PF16371"/>
    </source>
</evidence>